<accession>L8FND1</accession>
<protein>
    <recommendedName>
        <fullName evidence="6">OmpH family outer membrane protein</fullName>
    </recommendedName>
</protein>
<organism evidence="4 5">
    <name type="scientific">Pseudogymnoascus destructans (strain ATCC MYA-4855 / 20631-21)</name>
    <name type="common">Bat white-nose syndrome fungus</name>
    <name type="synonym">Geomyces destructans</name>
    <dbReference type="NCBI Taxonomy" id="658429"/>
    <lineage>
        <taxon>Eukaryota</taxon>
        <taxon>Fungi</taxon>
        <taxon>Dikarya</taxon>
        <taxon>Ascomycota</taxon>
        <taxon>Pezizomycotina</taxon>
        <taxon>Leotiomycetes</taxon>
        <taxon>Thelebolales</taxon>
        <taxon>Thelebolaceae</taxon>
        <taxon>Pseudogymnoascus</taxon>
    </lineage>
</organism>
<feature type="chain" id="PRO_5003988930" description="OmpH family outer membrane protein" evidence="3">
    <location>
        <begin position="22"/>
        <end position="241"/>
    </location>
</feature>
<dbReference type="InParanoid" id="L8FND1"/>
<evidence type="ECO:0000256" key="3">
    <source>
        <dbReference type="SAM" id="SignalP"/>
    </source>
</evidence>
<feature type="non-terminal residue" evidence="4">
    <location>
        <position position="241"/>
    </location>
</feature>
<dbReference type="SUPFAM" id="SSF56563">
    <property type="entry name" value="Major capsid protein gp5"/>
    <property type="match status" value="1"/>
</dbReference>
<dbReference type="HOGENOM" id="CLU_1154072_0_0_1"/>
<name>L8FND1_PSED2</name>
<gene>
    <name evidence="4" type="ORF">GMDG_08782</name>
</gene>
<dbReference type="InterPro" id="IPR024455">
    <property type="entry name" value="Phage_capsid"/>
</dbReference>
<dbReference type="VEuPathDB" id="FungiDB:GMDG_08782"/>
<keyword evidence="5" id="KW-1185">Reference proteome</keyword>
<keyword evidence="3" id="KW-0732">Signal</keyword>
<feature type="coiled-coil region" evidence="2">
    <location>
        <begin position="106"/>
        <end position="136"/>
    </location>
</feature>
<proteinExistence type="predicted"/>
<feature type="signal peptide" evidence="3">
    <location>
        <begin position="1"/>
        <end position="21"/>
    </location>
</feature>
<evidence type="ECO:0008006" key="6">
    <source>
        <dbReference type="Google" id="ProtNLM"/>
    </source>
</evidence>
<reference evidence="5" key="1">
    <citation type="submission" date="2010-09" db="EMBL/GenBank/DDBJ databases">
        <title>The genome sequence of Geomyces destructans 20631-21.</title>
        <authorList>
            <consortium name="The Broad Institute Genome Sequencing Platform"/>
            <person name="Cuomo C.A."/>
            <person name="Blehert D.S."/>
            <person name="Lorch J.M."/>
            <person name="Young S.K."/>
            <person name="Zeng Q."/>
            <person name="Gargeya S."/>
            <person name="Fitzgerald M."/>
            <person name="Haas B."/>
            <person name="Abouelleil A."/>
            <person name="Alvarado L."/>
            <person name="Arachchi H.M."/>
            <person name="Berlin A."/>
            <person name="Brown A."/>
            <person name="Chapman S.B."/>
            <person name="Chen Z."/>
            <person name="Dunbar C."/>
            <person name="Freedman E."/>
            <person name="Gearin G."/>
            <person name="Gellesch M."/>
            <person name="Goldberg J."/>
            <person name="Griggs A."/>
            <person name="Gujja S."/>
            <person name="Heiman D."/>
            <person name="Howarth C."/>
            <person name="Larson L."/>
            <person name="Lui A."/>
            <person name="MacDonald P.J.P."/>
            <person name="Montmayeur A."/>
            <person name="Murphy C."/>
            <person name="Neiman D."/>
            <person name="Pearson M."/>
            <person name="Priest M."/>
            <person name="Roberts A."/>
            <person name="Saif S."/>
            <person name="Shea T."/>
            <person name="Shenoy N."/>
            <person name="Sisk P."/>
            <person name="Stolte C."/>
            <person name="Sykes S."/>
            <person name="Wortman J."/>
            <person name="Nusbaum C."/>
            <person name="Birren B."/>
        </authorList>
    </citation>
    <scope>NUCLEOTIDE SEQUENCE [LARGE SCALE GENOMIC DNA]</scope>
    <source>
        <strain evidence="5">ATCC MYA-4855 / 20631-21</strain>
    </source>
</reference>
<dbReference type="NCBIfam" id="TIGR01554">
    <property type="entry name" value="major_cap_HK97"/>
    <property type="match status" value="1"/>
</dbReference>
<dbReference type="AlphaFoldDB" id="L8FND1"/>
<evidence type="ECO:0000256" key="1">
    <source>
        <dbReference type="ARBA" id="ARBA00004328"/>
    </source>
</evidence>
<evidence type="ECO:0000313" key="5">
    <source>
        <dbReference type="Proteomes" id="UP000011064"/>
    </source>
</evidence>
<keyword evidence="2" id="KW-0175">Coiled coil</keyword>
<evidence type="ECO:0000256" key="2">
    <source>
        <dbReference type="SAM" id="Coils"/>
    </source>
</evidence>
<sequence length="241" mass="25849">MKLHRFFAVAGLALLAAAVCAFAPVGGEVPLIAALQPDSSLMLIANVALAGVSADEIKAAVQPIMTAFEAFKETNDARLKEIEKKSAPDPVTVDKLNKIEATLSAHESMNQRLVIAENQSKALKETTERIELALNRLPKEIKSREDGTSVKSHADAWAKAVIRGTALGINNLQPEELKVLQDVAAECKALNVGTDTAGGYLAPIEYVREIIKGVTDMSPARSLVRVRTTAMKSIQIPKRTG</sequence>
<dbReference type="STRING" id="658429.L8FND1"/>
<dbReference type="Proteomes" id="UP000011064">
    <property type="component" value="Unassembled WGS sequence"/>
</dbReference>
<evidence type="ECO:0000313" key="4">
    <source>
        <dbReference type="EMBL" id="ELR01973.1"/>
    </source>
</evidence>
<dbReference type="EMBL" id="GL574204">
    <property type="protein sequence ID" value="ELR01973.1"/>
    <property type="molecule type" value="Genomic_DNA"/>
</dbReference>
<comment type="subcellular location">
    <subcellularLocation>
        <location evidence="1">Virion</location>
    </subcellularLocation>
</comment>